<dbReference type="EMBL" id="CAEZXP010000001">
    <property type="protein sequence ID" value="CAB4687087.1"/>
    <property type="molecule type" value="Genomic_DNA"/>
</dbReference>
<feature type="compositionally biased region" description="Low complexity" evidence="4">
    <location>
        <begin position="205"/>
        <end position="222"/>
    </location>
</feature>
<dbReference type="InterPro" id="IPR001790">
    <property type="entry name" value="Ribosomal_uL10"/>
</dbReference>
<accession>A0A6J6NKT8</accession>
<keyword evidence="2" id="KW-0689">Ribosomal protein</keyword>
<dbReference type="GO" id="GO:0005840">
    <property type="term" value="C:ribosome"/>
    <property type="evidence" value="ECO:0007669"/>
    <property type="project" value="UniProtKB-KW"/>
</dbReference>
<protein>
    <submittedName>
        <fullName evidence="5">Unannotated protein</fullName>
    </submittedName>
</protein>
<evidence type="ECO:0000256" key="1">
    <source>
        <dbReference type="ARBA" id="ARBA00008889"/>
    </source>
</evidence>
<dbReference type="InterPro" id="IPR043141">
    <property type="entry name" value="Ribosomal_uL10-like_sf"/>
</dbReference>
<dbReference type="AlphaFoldDB" id="A0A6J6NKT8"/>
<evidence type="ECO:0000256" key="3">
    <source>
        <dbReference type="ARBA" id="ARBA00023274"/>
    </source>
</evidence>
<evidence type="ECO:0000256" key="4">
    <source>
        <dbReference type="SAM" id="MobiDB-lite"/>
    </source>
</evidence>
<sequence>MKKEDKELVIAELTEKLRTAETLIVADYRGLTMPQLDKLRGRLYESGASFSVVKNTLTRRAAEAAGADALLALLEGPSAVAFIDSDGDAVAVAKAISDSARETKVLMIKGGVLQGRNISAEEVEEFAKLPPVDVLRGQVLGAIIGPLNGLLGLINAPLQNLVGLIDARIEQLGGADAAPAAEAPAVEADAPAAEAEAPAEEAEAAAEPAAEAETAEPAAEESAASEEESNSDQEA</sequence>
<dbReference type="Gene3D" id="6.10.250.290">
    <property type="match status" value="1"/>
</dbReference>
<feature type="compositionally biased region" description="Low complexity" evidence="4">
    <location>
        <begin position="180"/>
        <end position="196"/>
    </location>
</feature>
<dbReference type="CDD" id="cd05797">
    <property type="entry name" value="Ribosomal_L10"/>
    <property type="match status" value="1"/>
</dbReference>
<proteinExistence type="inferred from homology"/>
<keyword evidence="3" id="KW-0687">Ribonucleoprotein</keyword>
<gene>
    <name evidence="5" type="ORF">UFOPK2399_00433</name>
</gene>
<dbReference type="SUPFAM" id="SSF160369">
    <property type="entry name" value="Ribosomal protein L10-like"/>
    <property type="match status" value="1"/>
</dbReference>
<dbReference type="InterPro" id="IPR022973">
    <property type="entry name" value="Ribosomal_uL10_bac"/>
</dbReference>
<dbReference type="PANTHER" id="PTHR11560">
    <property type="entry name" value="39S RIBOSOMAL PROTEIN L10, MITOCHONDRIAL"/>
    <property type="match status" value="1"/>
</dbReference>
<dbReference type="HAMAP" id="MF_00362">
    <property type="entry name" value="Ribosomal_uL10"/>
    <property type="match status" value="1"/>
</dbReference>
<dbReference type="GO" id="GO:1990904">
    <property type="term" value="C:ribonucleoprotein complex"/>
    <property type="evidence" value="ECO:0007669"/>
    <property type="project" value="UniProtKB-KW"/>
</dbReference>
<reference evidence="5" key="1">
    <citation type="submission" date="2020-05" db="EMBL/GenBank/DDBJ databases">
        <authorList>
            <person name="Chiriac C."/>
            <person name="Salcher M."/>
            <person name="Ghai R."/>
            <person name="Kavagutti S V."/>
        </authorList>
    </citation>
    <scope>NUCLEOTIDE SEQUENCE</scope>
</reference>
<feature type="compositionally biased region" description="Acidic residues" evidence="4">
    <location>
        <begin position="223"/>
        <end position="235"/>
    </location>
</feature>
<dbReference type="Gene3D" id="3.30.70.1730">
    <property type="match status" value="1"/>
</dbReference>
<evidence type="ECO:0000256" key="2">
    <source>
        <dbReference type="ARBA" id="ARBA00022980"/>
    </source>
</evidence>
<dbReference type="Pfam" id="PF00466">
    <property type="entry name" value="Ribosomal_L10"/>
    <property type="match status" value="1"/>
</dbReference>
<organism evidence="5">
    <name type="scientific">freshwater metagenome</name>
    <dbReference type="NCBI Taxonomy" id="449393"/>
    <lineage>
        <taxon>unclassified sequences</taxon>
        <taxon>metagenomes</taxon>
        <taxon>ecological metagenomes</taxon>
    </lineage>
</organism>
<dbReference type="InterPro" id="IPR047865">
    <property type="entry name" value="Ribosomal_uL10_bac_type"/>
</dbReference>
<feature type="region of interest" description="Disordered" evidence="4">
    <location>
        <begin position="180"/>
        <end position="235"/>
    </location>
</feature>
<comment type="similarity">
    <text evidence="1">Belongs to the universal ribosomal protein uL10 family.</text>
</comment>
<evidence type="ECO:0000313" key="5">
    <source>
        <dbReference type="EMBL" id="CAB4687087.1"/>
    </source>
</evidence>
<name>A0A6J6NKT8_9ZZZZ</name>
<dbReference type="NCBIfam" id="NF000955">
    <property type="entry name" value="PRK00099.1-1"/>
    <property type="match status" value="1"/>
</dbReference>